<proteinExistence type="predicted"/>
<keyword evidence="1" id="KW-0812">Transmembrane</keyword>
<dbReference type="AlphaFoldDB" id="C9LTZ9"/>
<accession>C9LTZ9</accession>
<feature type="transmembrane region" description="Helical" evidence="1">
    <location>
        <begin position="158"/>
        <end position="177"/>
    </location>
</feature>
<name>C9LTZ9_SELS3</name>
<dbReference type="Proteomes" id="UP000003505">
    <property type="component" value="Unassembled WGS sequence"/>
</dbReference>
<dbReference type="InterPro" id="IPR025531">
    <property type="entry name" value="DUF4418"/>
</dbReference>
<protein>
    <recommendedName>
        <fullName evidence="4">DUF4418 domain-containing protein</fullName>
    </recommendedName>
</protein>
<keyword evidence="1" id="KW-0472">Membrane</keyword>
<keyword evidence="1" id="KW-1133">Transmembrane helix</keyword>
<comment type="caution">
    <text evidence="2">The sequence shown here is derived from an EMBL/GenBank/DDBJ whole genome shotgun (WGS) entry which is preliminary data.</text>
</comment>
<feature type="transmembrane region" description="Helical" evidence="1">
    <location>
        <begin position="58"/>
        <end position="75"/>
    </location>
</feature>
<evidence type="ECO:0000256" key="1">
    <source>
        <dbReference type="SAM" id="Phobius"/>
    </source>
</evidence>
<dbReference type="STRING" id="546271.Selsp_1407"/>
<feature type="transmembrane region" description="Helical" evidence="1">
    <location>
        <begin position="95"/>
        <end position="113"/>
    </location>
</feature>
<sequence length="183" mass="20571">MKGAPERKYDSVREIFLQNRKRIILENNYRLCYDGRNVLQKKGEVPLEKKWRFKITDILLLLASGAFLVGMRTFLAPCAQQADGRWMVCHWAGEALTGVAAVLFVISLLHALIPRAQIKMGLSLAMIPAAALAFLLPGTMIDLCMMETMRCHTVMQPAARAISVVLILLACLDVYCYRKGDDR</sequence>
<evidence type="ECO:0000313" key="2">
    <source>
        <dbReference type="EMBL" id="EEX77530.1"/>
    </source>
</evidence>
<gene>
    <name evidence="2" type="ORF">SELSPUOL_00804</name>
</gene>
<dbReference type="EMBL" id="ACKP02000015">
    <property type="protein sequence ID" value="EEX77530.1"/>
    <property type="molecule type" value="Genomic_DNA"/>
</dbReference>
<dbReference type="eggNOG" id="ENOG503344Q">
    <property type="taxonomic scope" value="Bacteria"/>
</dbReference>
<dbReference type="Pfam" id="PF14387">
    <property type="entry name" value="DUF4418"/>
    <property type="match status" value="1"/>
</dbReference>
<organism evidence="2 3">
    <name type="scientific">Selenomonas sputigena (strain ATCC 35185 / DSM 20758 / CCUG 44933 / VPI D19B-28)</name>
    <dbReference type="NCBI Taxonomy" id="546271"/>
    <lineage>
        <taxon>Bacteria</taxon>
        <taxon>Bacillati</taxon>
        <taxon>Bacillota</taxon>
        <taxon>Negativicutes</taxon>
        <taxon>Selenomonadales</taxon>
        <taxon>Selenomonadaceae</taxon>
        <taxon>Selenomonas</taxon>
    </lineage>
</organism>
<reference evidence="2 3" key="1">
    <citation type="submission" date="2009-09" db="EMBL/GenBank/DDBJ databases">
        <authorList>
            <person name="Weinstock G."/>
            <person name="Sodergren E."/>
            <person name="Clifton S."/>
            <person name="Fulton L."/>
            <person name="Fulton B."/>
            <person name="Courtney L."/>
            <person name="Fronick C."/>
            <person name="Harrison M."/>
            <person name="Strong C."/>
            <person name="Farmer C."/>
            <person name="Delahaunty K."/>
            <person name="Markovic C."/>
            <person name="Hall O."/>
            <person name="Minx P."/>
            <person name="Tomlinson C."/>
            <person name="Mitreva M."/>
            <person name="Nelson J."/>
            <person name="Hou S."/>
            <person name="Wollam A."/>
            <person name="Pepin K.H."/>
            <person name="Johnson M."/>
            <person name="Bhonagiri V."/>
            <person name="Nash W.E."/>
            <person name="Warren W."/>
            <person name="Chinwalla A."/>
            <person name="Mardis E.R."/>
            <person name="Wilson R.K."/>
        </authorList>
    </citation>
    <scope>NUCLEOTIDE SEQUENCE [LARGE SCALE GENOMIC DNA]</scope>
    <source>
        <strain evidence="3">ATCC 35185 / DSM 20758 / VPI D19B-28</strain>
    </source>
</reference>
<evidence type="ECO:0008006" key="4">
    <source>
        <dbReference type="Google" id="ProtNLM"/>
    </source>
</evidence>
<evidence type="ECO:0000313" key="3">
    <source>
        <dbReference type="Proteomes" id="UP000003505"/>
    </source>
</evidence>
<feature type="transmembrane region" description="Helical" evidence="1">
    <location>
        <begin position="120"/>
        <end position="138"/>
    </location>
</feature>